<keyword evidence="5" id="KW-1185">Reference proteome</keyword>
<evidence type="ECO:0000313" key="4">
    <source>
        <dbReference type="EMBL" id="QBD74844.1"/>
    </source>
</evidence>
<sequence>MANQANALRAQRTHKLLQDALVELLEEKHFEHVTVGELTRRAMLNRATFYRHYLDKYDFVEKIFEAAAHALSAAIGPPRVGLDSLDADQPPDAWVAFFEHIAEHTALYRALLGKNGSSRFVLHMRDYMIQVMNEREQLRSRLPGIKRGQEAMPRKVALAFTANLLLSTLAWWLEDEPHYSPREMATWFRRFLFSSYPQALGFGPQHEEKKIQL</sequence>
<feature type="DNA-binding region" description="H-T-H motif" evidence="2">
    <location>
        <begin position="34"/>
        <end position="53"/>
    </location>
</feature>
<evidence type="ECO:0000313" key="5">
    <source>
        <dbReference type="Proteomes" id="UP000290365"/>
    </source>
</evidence>
<dbReference type="InterPro" id="IPR050624">
    <property type="entry name" value="HTH-type_Tx_Regulator"/>
</dbReference>
<dbReference type="InterPro" id="IPR009057">
    <property type="entry name" value="Homeodomain-like_sf"/>
</dbReference>
<protein>
    <submittedName>
        <fullName evidence="4">TetR/AcrR family transcriptional regulator</fullName>
    </submittedName>
</protein>
<dbReference type="SUPFAM" id="SSF46689">
    <property type="entry name" value="Homeodomain-like"/>
    <property type="match status" value="1"/>
</dbReference>
<evidence type="ECO:0000256" key="1">
    <source>
        <dbReference type="ARBA" id="ARBA00023125"/>
    </source>
</evidence>
<dbReference type="InterPro" id="IPR039532">
    <property type="entry name" value="TetR_C_Firmicutes"/>
</dbReference>
<dbReference type="EMBL" id="CP035758">
    <property type="protein sequence ID" value="QBD74844.1"/>
    <property type="molecule type" value="Genomic_DNA"/>
</dbReference>
<organism evidence="4 5">
    <name type="scientific">Ktedonosporobacter rubrisoli</name>
    <dbReference type="NCBI Taxonomy" id="2509675"/>
    <lineage>
        <taxon>Bacteria</taxon>
        <taxon>Bacillati</taxon>
        <taxon>Chloroflexota</taxon>
        <taxon>Ktedonobacteria</taxon>
        <taxon>Ktedonobacterales</taxon>
        <taxon>Ktedonosporobacteraceae</taxon>
        <taxon>Ktedonosporobacter</taxon>
    </lineage>
</organism>
<dbReference type="RefSeq" id="WP_129885443.1">
    <property type="nucleotide sequence ID" value="NZ_CP035758.1"/>
</dbReference>
<proteinExistence type="predicted"/>
<evidence type="ECO:0000256" key="2">
    <source>
        <dbReference type="PROSITE-ProRule" id="PRU00335"/>
    </source>
</evidence>
<dbReference type="KEGG" id="kbs:EPA93_02070"/>
<accession>A0A4P6JIF3</accession>
<dbReference type="AlphaFoldDB" id="A0A4P6JIF3"/>
<evidence type="ECO:0000259" key="3">
    <source>
        <dbReference type="PROSITE" id="PS50977"/>
    </source>
</evidence>
<keyword evidence="1 2" id="KW-0238">DNA-binding</keyword>
<dbReference type="Proteomes" id="UP000290365">
    <property type="component" value="Chromosome"/>
</dbReference>
<dbReference type="InterPro" id="IPR001647">
    <property type="entry name" value="HTH_TetR"/>
</dbReference>
<dbReference type="GO" id="GO:0003677">
    <property type="term" value="F:DNA binding"/>
    <property type="evidence" value="ECO:0007669"/>
    <property type="project" value="UniProtKB-UniRule"/>
</dbReference>
<dbReference type="Gene3D" id="1.10.357.10">
    <property type="entry name" value="Tetracycline Repressor, domain 2"/>
    <property type="match status" value="1"/>
</dbReference>
<dbReference type="Pfam" id="PF00440">
    <property type="entry name" value="TetR_N"/>
    <property type="match status" value="1"/>
</dbReference>
<name>A0A4P6JIF3_KTERU</name>
<dbReference type="PANTHER" id="PTHR43479:SF7">
    <property type="entry name" value="TETR-FAMILY TRANSCRIPTIONAL REGULATOR"/>
    <property type="match status" value="1"/>
</dbReference>
<dbReference type="OrthoDB" id="154075at2"/>
<gene>
    <name evidence="4" type="ORF">EPA93_02070</name>
</gene>
<reference evidence="4 5" key="1">
    <citation type="submission" date="2019-01" db="EMBL/GenBank/DDBJ databases">
        <title>Ktedonosporobacter rubrisoli SCAWS-G2.</title>
        <authorList>
            <person name="Huang Y."/>
            <person name="Yan B."/>
        </authorList>
    </citation>
    <scope>NUCLEOTIDE SEQUENCE [LARGE SCALE GENOMIC DNA]</scope>
    <source>
        <strain evidence="4 5">SCAWS-G2</strain>
    </source>
</reference>
<feature type="domain" description="HTH tetR-type" evidence="3">
    <location>
        <begin position="11"/>
        <end position="71"/>
    </location>
</feature>
<dbReference type="Pfam" id="PF14278">
    <property type="entry name" value="TetR_C_8"/>
    <property type="match status" value="1"/>
</dbReference>
<dbReference type="PANTHER" id="PTHR43479">
    <property type="entry name" value="ACREF/ENVCD OPERON REPRESSOR-RELATED"/>
    <property type="match status" value="1"/>
</dbReference>
<dbReference type="PROSITE" id="PS50977">
    <property type="entry name" value="HTH_TETR_2"/>
    <property type="match status" value="1"/>
</dbReference>